<dbReference type="GO" id="GO:0003682">
    <property type="term" value="F:chromatin binding"/>
    <property type="evidence" value="ECO:0007669"/>
    <property type="project" value="TreeGrafter"/>
</dbReference>
<dbReference type="RefSeq" id="XP_066932265.1">
    <property type="nucleotide sequence ID" value="XM_067076164.1"/>
</dbReference>
<dbReference type="PANTHER" id="PTHR15679:SF8">
    <property type="entry name" value="PCNA-ASSOCIATED FACTOR"/>
    <property type="match status" value="1"/>
</dbReference>
<evidence type="ECO:0000256" key="4">
    <source>
        <dbReference type="ARBA" id="ARBA00022490"/>
    </source>
</evidence>
<reference evidence="12" key="1">
    <citation type="submission" date="2021-01" db="UniProtKB">
        <authorList>
            <consortium name="EnsemblMetazoa"/>
        </authorList>
    </citation>
    <scope>IDENTIFICATION</scope>
</reference>
<keyword evidence="6" id="KW-0234">DNA repair</keyword>
<evidence type="ECO:0000256" key="1">
    <source>
        <dbReference type="ARBA" id="ARBA00004123"/>
    </source>
</evidence>
<feature type="region of interest" description="Disordered" evidence="10">
    <location>
        <begin position="1"/>
        <end position="40"/>
    </location>
</feature>
<feature type="domain" description="PCNA-associated factor histone-like" evidence="11">
    <location>
        <begin position="1"/>
        <end position="128"/>
    </location>
</feature>
<dbReference type="GO" id="GO:0005634">
    <property type="term" value="C:nucleus"/>
    <property type="evidence" value="ECO:0007669"/>
    <property type="project" value="UniProtKB-SubCell"/>
</dbReference>
<dbReference type="InterPro" id="IPR031444">
    <property type="entry name" value="PCNA-AF_dom"/>
</dbReference>
<dbReference type="OrthoDB" id="7479084at2759"/>
<dbReference type="Proteomes" id="UP000594262">
    <property type="component" value="Unplaced"/>
</dbReference>
<dbReference type="EnsemblMetazoa" id="CLYHEMT018274.1">
    <property type="protein sequence ID" value="CLYHEMP018274.1"/>
    <property type="gene ID" value="CLYHEMG018274"/>
</dbReference>
<feature type="compositionally biased region" description="Basic and acidic residues" evidence="10">
    <location>
        <begin position="123"/>
        <end position="146"/>
    </location>
</feature>
<dbReference type="PANTHER" id="PTHR15679">
    <property type="entry name" value="PCNA-ASSOCIATED FACTOR"/>
    <property type="match status" value="1"/>
</dbReference>
<evidence type="ECO:0000256" key="3">
    <source>
        <dbReference type="ARBA" id="ARBA00013777"/>
    </source>
</evidence>
<proteinExistence type="predicted"/>
<keyword evidence="13" id="KW-1185">Reference proteome</keyword>
<protein>
    <recommendedName>
        <fullName evidence="3">PCNA-associated factor</fullName>
    </recommendedName>
    <alternativeName>
        <fullName evidence="8">PCNA-associated factor of 15 kDa</fullName>
    </alternativeName>
    <alternativeName>
        <fullName evidence="9">PCNA-clamp-associated factor</fullName>
    </alternativeName>
</protein>
<dbReference type="GO" id="GO:0048471">
    <property type="term" value="C:perinuclear region of cytoplasm"/>
    <property type="evidence" value="ECO:0007669"/>
    <property type="project" value="UniProtKB-SubCell"/>
</dbReference>
<feature type="compositionally biased region" description="Low complexity" evidence="10">
    <location>
        <begin position="154"/>
        <end position="163"/>
    </location>
</feature>
<dbReference type="GeneID" id="136819922"/>
<comment type="subcellular location">
    <subcellularLocation>
        <location evidence="2">Cytoplasm</location>
        <location evidence="2">Perinuclear region</location>
    </subcellularLocation>
    <subcellularLocation>
        <location evidence="1">Nucleus</location>
    </subcellularLocation>
</comment>
<keyword evidence="7" id="KW-0539">Nucleus</keyword>
<dbReference type="GO" id="GO:0051726">
    <property type="term" value="P:regulation of cell cycle"/>
    <property type="evidence" value="ECO:0007669"/>
    <property type="project" value="InterPro"/>
</dbReference>
<dbReference type="InterPro" id="IPR040444">
    <property type="entry name" value="PCNA-AF"/>
</dbReference>
<evidence type="ECO:0000259" key="11">
    <source>
        <dbReference type="Pfam" id="PF15715"/>
    </source>
</evidence>
<dbReference type="GO" id="GO:0019985">
    <property type="term" value="P:translesion synthesis"/>
    <property type="evidence" value="ECO:0007669"/>
    <property type="project" value="TreeGrafter"/>
</dbReference>
<feature type="compositionally biased region" description="Low complexity" evidence="10">
    <location>
        <begin position="72"/>
        <end position="89"/>
    </location>
</feature>
<evidence type="ECO:0000256" key="5">
    <source>
        <dbReference type="ARBA" id="ARBA00022763"/>
    </source>
</evidence>
<evidence type="ECO:0000256" key="9">
    <source>
        <dbReference type="ARBA" id="ARBA00031186"/>
    </source>
</evidence>
<dbReference type="AlphaFoldDB" id="A0A7M5X5J0"/>
<evidence type="ECO:0000256" key="7">
    <source>
        <dbReference type="ARBA" id="ARBA00023242"/>
    </source>
</evidence>
<feature type="compositionally biased region" description="Low complexity" evidence="10">
    <location>
        <begin position="25"/>
        <end position="38"/>
    </location>
</feature>
<evidence type="ECO:0000256" key="6">
    <source>
        <dbReference type="ARBA" id="ARBA00023204"/>
    </source>
</evidence>
<evidence type="ECO:0000256" key="2">
    <source>
        <dbReference type="ARBA" id="ARBA00004556"/>
    </source>
</evidence>
<name>A0A7M5X5J0_9CNID</name>
<dbReference type="GO" id="GO:0006281">
    <property type="term" value="P:DNA repair"/>
    <property type="evidence" value="ECO:0007669"/>
    <property type="project" value="UniProtKB-KW"/>
</dbReference>
<evidence type="ECO:0000313" key="12">
    <source>
        <dbReference type="EnsemblMetazoa" id="CLYHEMP018274.1"/>
    </source>
</evidence>
<evidence type="ECO:0000313" key="13">
    <source>
        <dbReference type="Proteomes" id="UP000594262"/>
    </source>
</evidence>
<sequence>MVRTRADNCSRKAVASKAPRKNFNAGGSSSSSSAADGSQNTSFNVVNHAKMWPAPKWQKGIGSFFQKRENTSNENESSSGSSSAASSQSPTKDERKEETNDVIVLEEKTDNSPDGATIDTENASDKNENTSDKENDKDINDNELRKTVKRPSGKQKVSVSGKSLNQSNKKKRRVVLHDSSDEE</sequence>
<organism evidence="12 13">
    <name type="scientific">Clytia hemisphaerica</name>
    <dbReference type="NCBI Taxonomy" id="252671"/>
    <lineage>
        <taxon>Eukaryota</taxon>
        <taxon>Metazoa</taxon>
        <taxon>Cnidaria</taxon>
        <taxon>Hydrozoa</taxon>
        <taxon>Hydroidolina</taxon>
        <taxon>Leptothecata</taxon>
        <taxon>Obeliida</taxon>
        <taxon>Clytiidae</taxon>
        <taxon>Clytia</taxon>
    </lineage>
</organism>
<keyword evidence="5" id="KW-0227">DNA damage</keyword>
<accession>A0A7M5X5J0</accession>
<feature type="compositionally biased region" description="Basic and acidic residues" evidence="10">
    <location>
        <begin position="1"/>
        <end position="10"/>
    </location>
</feature>
<evidence type="ECO:0000256" key="10">
    <source>
        <dbReference type="SAM" id="MobiDB-lite"/>
    </source>
</evidence>
<keyword evidence="4" id="KW-0963">Cytoplasm</keyword>
<evidence type="ECO:0000256" key="8">
    <source>
        <dbReference type="ARBA" id="ARBA00030014"/>
    </source>
</evidence>
<feature type="region of interest" description="Disordered" evidence="10">
    <location>
        <begin position="60"/>
        <end position="183"/>
    </location>
</feature>
<feature type="compositionally biased region" description="Basic and acidic residues" evidence="10">
    <location>
        <begin position="91"/>
        <end position="111"/>
    </location>
</feature>
<dbReference type="Pfam" id="PF15715">
    <property type="entry name" value="PAF"/>
    <property type="match status" value="1"/>
</dbReference>